<dbReference type="STRING" id="257708.RGI145_02625"/>
<feature type="transmembrane region" description="Helical" evidence="2">
    <location>
        <begin position="24"/>
        <end position="42"/>
    </location>
</feature>
<name>A0A1L7ABS6_9PROT</name>
<accession>A0A1L7ABS6</accession>
<keyword evidence="2" id="KW-0472">Membrane</keyword>
<dbReference type="InterPro" id="IPR006837">
    <property type="entry name" value="Divergent_DAC"/>
</dbReference>
<evidence type="ECO:0000256" key="2">
    <source>
        <dbReference type="SAM" id="Phobius"/>
    </source>
</evidence>
<dbReference type="eggNOG" id="COG2861">
    <property type="taxonomic scope" value="Bacteria"/>
</dbReference>
<dbReference type="CDD" id="cd10936">
    <property type="entry name" value="CE4_DAC2"/>
    <property type="match status" value="1"/>
</dbReference>
<dbReference type="Proteomes" id="UP000185494">
    <property type="component" value="Chromosome 1"/>
</dbReference>
<feature type="compositionally biased region" description="Low complexity" evidence="1">
    <location>
        <begin position="70"/>
        <end position="90"/>
    </location>
</feature>
<feature type="region of interest" description="Disordered" evidence="1">
    <location>
        <begin position="47"/>
        <end position="118"/>
    </location>
</feature>
<dbReference type="KEGG" id="rgi:RGI145_02625"/>
<dbReference type="Gene3D" id="3.20.20.370">
    <property type="entry name" value="Glycoside hydrolase/deacetylase"/>
    <property type="match status" value="1"/>
</dbReference>
<evidence type="ECO:0000313" key="3">
    <source>
        <dbReference type="EMBL" id="APT56170.1"/>
    </source>
</evidence>
<sequence length="380" mass="40326">MREAVAGGPEASEWSDGWTWLRRFWGLVLTATLLGLGTLAYLGPPPPQEASLEANREAAPQPSTPATGSAPDAPAALVAGAQAASAPPAATLTDLQDPASQQNQGQPGPIPPPDPQLLEATHLGALPRVAPDGRTSIRAYGRAFPRAEKRPRIAIVVGGLGLHAGLSDEAIRRLPPTTGLAFSPYAQNLQPLLNRARARGMEMLVAMPMEPAGYPSNDPGPRALLTTLPAAENAERLRWVLTRLQGYVGAVGALGGMRGERFAQAPELLAGVQDVLRDRGLLYLDPRPEATNSNRAWGRTADVVIDEPATREGVERRLQELERVAKEWGSALGVAGDASPVLLDRITSWATGLEQRGIVLAPVTAILRRPEIPQKETAAR</sequence>
<dbReference type="PANTHER" id="PTHR30105:SF2">
    <property type="entry name" value="DIVERGENT POLYSACCHARIDE DEACETYLASE SUPERFAMILY"/>
    <property type="match status" value="1"/>
</dbReference>
<dbReference type="RefSeq" id="WP_075797122.1">
    <property type="nucleotide sequence ID" value="NZ_CP015583.1"/>
</dbReference>
<organism evidence="3 4">
    <name type="scientific">Roseomonas gilardii</name>
    <dbReference type="NCBI Taxonomy" id="257708"/>
    <lineage>
        <taxon>Bacteria</taxon>
        <taxon>Pseudomonadati</taxon>
        <taxon>Pseudomonadota</taxon>
        <taxon>Alphaproteobacteria</taxon>
        <taxon>Acetobacterales</taxon>
        <taxon>Roseomonadaceae</taxon>
        <taxon>Roseomonas</taxon>
    </lineage>
</organism>
<evidence type="ECO:0000256" key="1">
    <source>
        <dbReference type="SAM" id="MobiDB-lite"/>
    </source>
</evidence>
<gene>
    <name evidence="3" type="ORF">RGI145_02625</name>
</gene>
<protein>
    <recommendedName>
        <fullName evidence="5">Divergent polysaccharide deacetylase</fullName>
    </recommendedName>
</protein>
<dbReference type="PANTHER" id="PTHR30105">
    <property type="entry name" value="UNCHARACTERIZED YIBQ-RELATED"/>
    <property type="match status" value="1"/>
</dbReference>
<keyword evidence="2" id="KW-1133">Transmembrane helix</keyword>
<evidence type="ECO:0000313" key="4">
    <source>
        <dbReference type="Proteomes" id="UP000185494"/>
    </source>
</evidence>
<reference evidence="3 4" key="1">
    <citation type="submission" date="2016-05" db="EMBL/GenBank/DDBJ databases">
        <title>Complete Genome and Methylome Analysis of Psychrotrophic Bacterial Isolates from Antarctic Lake Untersee.</title>
        <authorList>
            <person name="Fomenkov A."/>
            <person name="Akimov V.N."/>
            <person name="Vasilyeva L.V."/>
            <person name="Andersen D."/>
            <person name="Vincze T."/>
            <person name="Roberts R.J."/>
        </authorList>
    </citation>
    <scope>NUCLEOTIDE SEQUENCE [LARGE SCALE GENOMIC DNA]</scope>
    <source>
        <strain evidence="3 4">U14-5</strain>
    </source>
</reference>
<dbReference type="EMBL" id="CP015583">
    <property type="protein sequence ID" value="APT56170.1"/>
    <property type="molecule type" value="Genomic_DNA"/>
</dbReference>
<dbReference type="Pfam" id="PF04748">
    <property type="entry name" value="Polysacc_deac_2"/>
    <property type="match status" value="1"/>
</dbReference>
<evidence type="ECO:0008006" key="5">
    <source>
        <dbReference type="Google" id="ProtNLM"/>
    </source>
</evidence>
<proteinExistence type="predicted"/>
<dbReference type="SUPFAM" id="SSF88713">
    <property type="entry name" value="Glycoside hydrolase/deacetylase"/>
    <property type="match status" value="1"/>
</dbReference>
<dbReference type="InterPro" id="IPR011330">
    <property type="entry name" value="Glyco_hydro/deAcase_b/a-brl"/>
</dbReference>
<dbReference type="AlphaFoldDB" id="A0A1L7ABS6"/>
<dbReference type="GO" id="GO:0005975">
    <property type="term" value="P:carbohydrate metabolic process"/>
    <property type="evidence" value="ECO:0007669"/>
    <property type="project" value="InterPro"/>
</dbReference>
<keyword evidence="2" id="KW-0812">Transmembrane</keyword>